<sequence length="133" mass="14603">MKGILMSALLAFFFPPRTARMRRLPYLAWLIGLLFGLCLILAFAPDDVALALVLISPLLYYRAGALRARDAGLKARNYLFYSLAMWIAGIVIAYLRGFEPGSTEYLTFGGSFQVVMTLLLLAAPAPGVAKKVQ</sequence>
<gene>
    <name evidence="2" type="ORF">BN137_1728</name>
</gene>
<comment type="caution">
    <text evidence="2">The sequence shown here is derived from an EMBL/GenBank/DDBJ whole genome shotgun (WGS) entry which is preliminary data.</text>
</comment>
<feature type="transmembrane region" description="Helical" evidence="1">
    <location>
        <begin position="29"/>
        <end position="58"/>
    </location>
</feature>
<name>K7ZZQ5_9ENTR</name>
<evidence type="ECO:0000256" key="1">
    <source>
        <dbReference type="SAM" id="Phobius"/>
    </source>
</evidence>
<accession>K7ZZQ5</accession>
<dbReference type="STRING" id="1073999.AFK62_01425"/>
<protein>
    <submittedName>
        <fullName evidence="2">Uncharacterized protein</fullName>
    </submittedName>
</protein>
<feature type="transmembrane region" description="Helical" evidence="1">
    <location>
        <begin position="110"/>
        <end position="129"/>
    </location>
</feature>
<organism evidence="2 3">
    <name type="scientific">Cronobacter condimenti 1330</name>
    <dbReference type="NCBI Taxonomy" id="1073999"/>
    <lineage>
        <taxon>Bacteria</taxon>
        <taxon>Pseudomonadati</taxon>
        <taxon>Pseudomonadota</taxon>
        <taxon>Gammaproteobacteria</taxon>
        <taxon>Enterobacterales</taxon>
        <taxon>Enterobacteriaceae</taxon>
        <taxon>Cronobacter</taxon>
    </lineage>
</organism>
<dbReference type="AlphaFoldDB" id="K7ZZQ5"/>
<reference evidence="2" key="1">
    <citation type="submission" date="2012-07" db="EMBL/GenBank/DDBJ databases">
        <authorList>
            <person name="Cummings C."/>
        </authorList>
    </citation>
    <scope>NUCLEOTIDE SEQUENCE</scope>
    <source>
        <strain evidence="2">1330</strain>
    </source>
</reference>
<dbReference type="EMBL" id="CAKW01000065">
    <property type="protein sequence ID" value="CCJ72363.1"/>
    <property type="molecule type" value="Genomic_DNA"/>
</dbReference>
<proteinExistence type="predicted"/>
<evidence type="ECO:0000313" key="2">
    <source>
        <dbReference type="EMBL" id="CCJ72363.1"/>
    </source>
</evidence>
<keyword evidence="1" id="KW-0472">Membrane</keyword>
<evidence type="ECO:0000313" key="3">
    <source>
        <dbReference type="Proteomes" id="UP000009340"/>
    </source>
</evidence>
<keyword evidence="1" id="KW-1133">Transmembrane helix</keyword>
<dbReference type="Proteomes" id="UP000009340">
    <property type="component" value="Unassembled WGS sequence"/>
</dbReference>
<keyword evidence="1" id="KW-0812">Transmembrane</keyword>
<feature type="transmembrane region" description="Helical" evidence="1">
    <location>
        <begin position="78"/>
        <end position="98"/>
    </location>
</feature>